<dbReference type="GO" id="GO:0000105">
    <property type="term" value="P:L-histidine biosynthetic process"/>
    <property type="evidence" value="ECO:0007669"/>
    <property type="project" value="UniProtKB-UniRule"/>
</dbReference>
<dbReference type="Proteomes" id="UP000054742">
    <property type="component" value="Unassembled WGS sequence"/>
</dbReference>
<evidence type="ECO:0000256" key="8">
    <source>
        <dbReference type="ARBA" id="ARBA00022490"/>
    </source>
</evidence>
<dbReference type="UniPathway" id="UPA00031">
    <property type="reaction ID" value="UER00007"/>
</dbReference>
<evidence type="ECO:0000256" key="9">
    <source>
        <dbReference type="ARBA" id="ARBA00022605"/>
    </source>
</evidence>
<dbReference type="CDD" id="cd11534">
    <property type="entry name" value="NTP-PPase_HisIE_like"/>
    <property type="match status" value="1"/>
</dbReference>
<feature type="domain" description="Phosphoribosyl-AMP cyclohydrolase" evidence="16">
    <location>
        <begin position="32"/>
        <end position="105"/>
    </location>
</feature>
<comment type="catalytic activity">
    <reaction evidence="1 15">
        <text>1-(5-phospho-beta-D-ribosyl)-5'-AMP + H2O = 1-(5-phospho-beta-D-ribosyl)-5-[(5-phospho-beta-D-ribosylamino)methylideneamino]imidazole-4-carboxamide</text>
        <dbReference type="Rhea" id="RHEA:20049"/>
        <dbReference type="ChEBI" id="CHEBI:15377"/>
        <dbReference type="ChEBI" id="CHEBI:58435"/>
        <dbReference type="ChEBI" id="CHEBI:59457"/>
        <dbReference type="EC" id="3.5.4.19"/>
    </reaction>
</comment>
<keyword evidence="13 15" id="KW-0368">Histidine biosynthesis</keyword>
<keyword evidence="10 15" id="KW-0547">Nucleotide-binding</keyword>
<comment type="similarity">
    <text evidence="7 15">In the N-terminal section; belongs to the PRA-CH family.</text>
</comment>
<dbReference type="InterPro" id="IPR038019">
    <property type="entry name" value="PRib_AMP_CycHydrolase_sf"/>
</dbReference>
<dbReference type="NCBIfam" id="NF000768">
    <property type="entry name" value="PRK00051.1"/>
    <property type="match status" value="1"/>
</dbReference>
<dbReference type="Gene3D" id="3.10.20.810">
    <property type="entry name" value="Phosphoribosyl-AMP cyclohydrolase"/>
    <property type="match status" value="1"/>
</dbReference>
<accession>A0A0W0SSV9</accession>
<dbReference type="HAMAP" id="MF_01020">
    <property type="entry name" value="HisE"/>
    <property type="match status" value="1"/>
</dbReference>
<keyword evidence="18" id="KW-1185">Reference proteome</keyword>
<dbReference type="Pfam" id="PF01503">
    <property type="entry name" value="PRA-PH"/>
    <property type="match status" value="1"/>
</dbReference>
<dbReference type="GO" id="GO:0004635">
    <property type="term" value="F:phosphoribosyl-AMP cyclohydrolase activity"/>
    <property type="evidence" value="ECO:0007669"/>
    <property type="project" value="UniProtKB-UniRule"/>
</dbReference>
<dbReference type="GO" id="GO:0005524">
    <property type="term" value="F:ATP binding"/>
    <property type="evidence" value="ECO:0007669"/>
    <property type="project" value="UniProtKB-KW"/>
</dbReference>
<dbReference type="RefSeq" id="WP_058440529.1">
    <property type="nucleotide sequence ID" value="NZ_CAAAHU010000015.1"/>
</dbReference>
<evidence type="ECO:0000256" key="1">
    <source>
        <dbReference type="ARBA" id="ARBA00000024"/>
    </source>
</evidence>
<dbReference type="Pfam" id="PF01502">
    <property type="entry name" value="PRA-CH"/>
    <property type="match status" value="1"/>
</dbReference>
<proteinExistence type="inferred from homology"/>
<evidence type="ECO:0000256" key="7">
    <source>
        <dbReference type="ARBA" id="ARBA00008299"/>
    </source>
</evidence>
<evidence type="ECO:0000256" key="6">
    <source>
        <dbReference type="ARBA" id="ARBA00007731"/>
    </source>
</evidence>
<dbReference type="AlphaFoldDB" id="A0A0W0SSV9"/>
<evidence type="ECO:0000256" key="11">
    <source>
        <dbReference type="ARBA" id="ARBA00022801"/>
    </source>
</evidence>
<sequence>MNNEKLNNLSWKKMNGLLPAVVQDSNTGQVLMLGYMNEEALAITLESKQLTFFSRSKQRLWRKGETSGNTMTVTFIATDCDGDSLLIQVTPAGPACHLGFTTCFHPPIESKLSFLASLIELIHERATDKLTASYTAQLLAMGINRCAQKVGEEAIETVIAATSRHQDELISESADLLFHLLVLLQACELSFYDLLACLQQRHKK</sequence>
<evidence type="ECO:0000256" key="10">
    <source>
        <dbReference type="ARBA" id="ARBA00022741"/>
    </source>
</evidence>
<dbReference type="InterPro" id="IPR021130">
    <property type="entry name" value="PRib-ATP_PPHydrolase-like"/>
</dbReference>
<evidence type="ECO:0000256" key="14">
    <source>
        <dbReference type="ARBA" id="ARBA00023268"/>
    </source>
</evidence>
<dbReference type="Gene3D" id="1.10.287.1080">
    <property type="entry name" value="MazG-like"/>
    <property type="match status" value="1"/>
</dbReference>
<evidence type="ECO:0000256" key="2">
    <source>
        <dbReference type="ARBA" id="ARBA00001460"/>
    </source>
</evidence>
<dbReference type="GO" id="GO:0005737">
    <property type="term" value="C:cytoplasm"/>
    <property type="evidence" value="ECO:0007669"/>
    <property type="project" value="UniProtKB-SubCell"/>
</dbReference>
<dbReference type="PATRIC" id="fig|29422.6.peg.440"/>
<keyword evidence="9 15" id="KW-0028">Amino-acid biosynthesis</keyword>
<evidence type="ECO:0000313" key="18">
    <source>
        <dbReference type="Proteomes" id="UP000054742"/>
    </source>
</evidence>
<dbReference type="STRING" id="29422.Lbru_0420"/>
<dbReference type="SUPFAM" id="SSF141734">
    <property type="entry name" value="HisI-like"/>
    <property type="match status" value="1"/>
</dbReference>
<dbReference type="PANTHER" id="PTHR42945:SF9">
    <property type="entry name" value="HISTIDINE BIOSYNTHESIS BIFUNCTIONAL PROTEIN HISIE"/>
    <property type="match status" value="1"/>
</dbReference>
<keyword evidence="14 15" id="KW-0511">Multifunctional enzyme</keyword>
<reference evidence="17 18" key="1">
    <citation type="submission" date="2015-11" db="EMBL/GenBank/DDBJ databases">
        <title>Genomic analysis of 38 Legionella species identifies large and diverse effector repertoires.</title>
        <authorList>
            <person name="Burstein D."/>
            <person name="Amaro F."/>
            <person name="Zusman T."/>
            <person name="Lifshitz Z."/>
            <person name="Cohen O."/>
            <person name="Gilbert J.A."/>
            <person name="Pupko T."/>
            <person name="Shuman H.A."/>
            <person name="Segal G."/>
        </authorList>
    </citation>
    <scope>NUCLEOTIDE SEQUENCE [LARGE SCALE GENOMIC DNA]</scope>
    <source>
        <strain evidence="17 18">ATCC 43878</strain>
    </source>
</reference>
<dbReference type="PANTHER" id="PTHR42945">
    <property type="entry name" value="HISTIDINE BIOSYNTHESIS BIFUNCTIONAL PROTEIN"/>
    <property type="match status" value="1"/>
</dbReference>
<dbReference type="GO" id="GO:0004636">
    <property type="term" value="F:phosphoribosyl-ATP diphosphatase activity"/>
    <property type="evidence" value="ECO:0007669"/>
    <property type="project" value="UniProtKB-UniRule"/>
</dbReference>
<keyword evidence="8 15" id="KW-0963">Cytoplasm</keyword>
<dbReference type="InterPro" id="IPR002496">
    <property type="entry name" value="PRib_AMP_CycHydrolase_dom"/>
</dbReference>
<feature type="region of interest" description="Phosphoribosyl-AMP cyclohydrolase" evidence="15">
    <location>
        <begin position="1"/>
        <end position="114"/>
    </location>
</feature>
<keyword evidence="11 15" id="KW-0378">Hydrolase</keyword>
<comment type="caution">
    <text evidence="17">The sequence shown here is derived from an EMBL/GenBank/DDBJ whole genome shotgun (WGS) entry which is preliminary data.</text>
</comment>
<gene>
    <name evidence="15 17" type="primary">hisI</name>
    <name evidence="15" type="synonym">hisIE</name>
    <name evidence="17" type="ORF">Lbru_0420</name>
</gene>
<protein>
    <recommendedName>
        <fullName evidence="15">Histidine biosynthesis bifunctional protein HisIE</fullName>
    </recommendedName>
    <domain>
        <recommendedName>
            <fullName evidence="15">Phosphoribosyl-AMP cyclohydrolase</fullName>
            <shortName evidence="15">PRA-CH</shortName>
            <ecNumber evidence="15">3.5.4.19</ecNumber>
        </recommendedName>
    </domain>
    <domain>
        <recommendedName>
            <fullName evidence="15">Phosphoribosyl-ATP pyrophosphatase</fullName>
            <shortName evidence="15">PRA-PH</shortName>
            <ecNumber evidence="15">3.6.1.31</ecNumber>
        </recommendedName>
    </domain>
</protein>
<comment type="pathway">
    <text evidence="5 15">Amino-acid biosynthesis; L-histidine biosynthesis; L-histidine from 5-phospho-alpha-D-ribose 1-diphosphate: step 2/9.</text>
</comment>
<evidence type="ECO:0000256" key="4">
    <source>
        <dbReference type="ARBA" id="ARBA00005169"/>
    </source>
</evidence>
<comment type="similarity">
    <text evidence="6 15">In the C-terminal section; belongs to the PRA-PH family.</text>
</comment>
<evidence type="ECO:0000259" key="16">
    <source>
        <dbReference type="Pfam" id="PF01502"/>
    </source>
</evidence>
<evidence type="ECO:0000256" key="15">
    <source>
        <dbReference type="HAMAP-Rule" id="MF_01019"/>
    </source>
</evidence>
<dbReference type="HAMAP" id="MF_01019">
    <property type="entry name" value="HisIE"/>
    <property type="match status" value="1"/>
</dbReference>
<feature type="region of interest" description="Phosphoribosyl-ATP pyrophosphohydrolase" evidence="15">
    <location>
        <begin position="115"/>
        <end position="204"/>
    </location>
</feature>
<comment type="pathway">
    <text evidence="4 15">Amino-acid biosynthesis; L-histidine biosynthesis; L-histidine from 5-phospho-alpha-D-ribose 1-diphosphate: step 3/9.</text>
</comment>
<dbReference type="EC" id="3.6.1.31" evidence="15"/>
<dbReference type="SUPFAM" id="SSF101386">
    <property type="entry name" value="all-alpha NTP pyrophosphatases"/>
    <property type="match status" value="1"/>
</dbReference>
<dbReference type="OrthoDB" id="9795769at2"/>
<dbReference type="FunFam" id="3.10.20.810:FF:000001">
    <property type="entry name" value="Histidine biosynthesis bifunctional protein HisIE"/>
    <property type="match status" value="1"/>
</dbReference>
<dbReference type="EC" id="3.5.4.19" evidence="15"/>
<dbReference type="InterPro" id="IPR008179">
    <property type="entry name" value="HisE"/>
</dbReference>
<dbReference type="InterPro" id="IPR023019">
    <property type="entry name" value="His_synth_HisIE"/>
</dbReference>
<evidence type="ECO:0000313" key="17">
    <source>
        <dbReference type="EMBL" id="KTC86479.1"/>
    </source>
</evidence>
<evidence type="ECO:0000256" key="5">
    <source>
        <dbReference type="ARBA" id="ARBA00005204"/>
    </source>
</evidence>
<name>A0A0W0SSV9_9GAMM</name>
<evidence type="ECO:0000256" key="12">
    <source>
        <dbReference type="ARBA" id="ARBA00022840"/>
    </source>
</evidence>
<dbReference type="NCBIfam" id="NF002747">
    <property type="entry name" value="PRK02759.1"/>
    <property type="match status" value="1"/>
</dbReference>
<dbReference type="NCBIfam" id="TIGR03188">
    <property type="entry name" value="histidine_hisI"/>
    <property type="match status" value="1"/>
</dbReference>
<dbReference type="EMBL" id="LNXV01000004">
    <property type="protein sequence ID" value="KTC86479.1"/>
    <property type="molecule type" value="Genomic_DNA"/>
</dbReference>
<evidence type="ECO:0000256" key="3">
    <source>
        <dbReference type="ARBA" id="ARBA00004496"/>
    </source>
</evidence>
<comment type="catalytic activity">
    <reaction evidence="2 15">
        <text>1-(5-phospho-beta-D-ribosyl)-ATP + H2O = 1-(5-phospho-beta-D-ribosyl)-5'-AMP + diphosphate + H(+)</text>
        <dbReference type="Rhea" id="RHEA:22828"/>
        <dbReference type="ChEBI" id="CHEBI:15377"/>
        <dbReference type="ChEBI" id="CHEBI:15378"/>
        <dbReference type="ChEBI" id="CHEBI:33019"/>
        <dbReference type="ChEBI" id="CHEBI:59457"/>
        <dbReference type="ChEBI" id="CHEBI:73183"/>
        <dbReference type="EC" id="3.6.1.31"/>
    </reaction>
</comment>
<evidence type="ECO:0000256" key="13">
    <source>
        <dbReference type="ARBA" id="ARBA00023102"/>
    </source>
</evidence>
<keyword evidence="12 15" id="KW-0067">ATP-binding</keyword>
<organism evidence="17 18">
    <name type="scientific">Legionella brunensis</name>
    <dbReference type="NCBI Taxonomy" id="29422"/>
    <lineage>
        <taxon>Bacteria</taxon>
        <taxon>Pseudomonadati</taxon>
        <taxon>Pseudomonadota</taxon>
        <taxon>Gammaproteobacteria</taxon>
        <taxon>Legionellales</taxon>
        <taxon>Legionellaceae</taxon>
        <taxon>Legionella</taxon>
    </lineage>
</organism>
<comment type="subcellular location">
    <subcellularLocation>
        <location evidence="3 15">Cytoplasm</location>
    </subcellularLocation>
</comment>